<organism evidence="1 2">
    <name type="scientific">Ordospora colligata OC4</name>
    <dbReference type="NCBI Taxonomy" id="1354746"/>
    <lineage>
        <taxon>Eukaryota</taxon>
        <taxon>Fungi</taxon>
        <taxon>Fungi incertae sedis</taxon>
        <taxon>Microsporidia</taxon>
        <taxon>Ordosporidae</taxon>
        <taxon>Ordospora</taxon>
    </lineage>
</organism>
<dbReference type="OrthoDB" id="346673at2759"/>
<sequence>MNTKLIDFHLSCKNEFNAISKSFNIMFYGYGSKRGLLHKMFPCAIHLDCRSTKKSEIMKQIVKKIGCRSFDDYKQAPVSIKEIDDTIRNRREKYKLVMINFDFSFAEFLNLKNFVVLATMENVNIRFGMDEIERFNFVFRDLTTFEPYEEAADIEIKTLRTGMSINVVKNVPRNSMMVLREILTIGADKTDMNELFERIKKKLFLASRSSIVPMIAEFIDHRMLRIRNNSEIVIDIPSVERKEIVELLNNTL</sequence>
<dbReference type="GO" id="GO:0003688">
    <property type="term" value="F:DNA replication origin binding"/>
    <property type="evidence" value="ECO:0007669"/>
    <property type="project" value="UniProtKB-UniRule"/>
</dbReference>
<dbReference type="GO" id="GO:0005664">
    <property type="term" value="C:nuclear origin of replication recognition complex"/>
    <property type="evidence" value="ECO:0007669"/>
    <property type="project" value="UniProtKB-UniRule"/>
</dbReference>
<name>A0A0B2UK31_9MICR</name>
<dbReference type="PANTHER" id="PTHR14052:SF0">
    <property type="entry name" value="ORIGIN RECOGNITION COMPLEX SUBUNIT 2"/>
    <property type="match status" value="1"/>
</dbReference>
<dbReference type="InParanoid" id="A0A0B2UK31"/>
<dbReference type="RefSeq" id="XP_014563740.1">
    <property type="nucleotide sequence ID" value="XM_014708254.1"/>
</dbReference>
<keyword evidence="2" id="KW-1185">Reference proteome</keyword>
<dbReference type="VEuPathDB" id="MicrosporidiaDB:M896_051070"/>
<dbReference type="STRING" id="1354746.A0A0B2UK31"/>
<dbReference type="Proteomes" id="UP000031056">
    <property type="component" value="Unassembled WGS sequence"/>
</dbReference>
<accession>A0A0B2UK31</accession>
<protein>
    <submittedName>
        <fullName evidence="1">Subunit 2 of origin recognition complex</fullName>
    </submittedName>
</protein>
<dbReference type="GO" id="GO:0006260">
    <property type="term" value="P:DNA replication"/>
    <property type="evidence" value="ECO:0007669"/>
    <property type="project" value="UniProtKB-UniRule"/>
</dbReference>
<dbReference type="GeneID" id="26261760"/>
<reference evidence="1 2" key="1">
    <citation type="journal article" date="2014" name="MBio">
        <title>The Ordospora colligata genome; evolution of extreme reduction in microsporidia and host-to-parasite horizontal gene transfer.</title>
        <authorList>
            <person name="Pombert J.-F."/>
            <person name="Haag K.L."/>
            <person name="Beidas S."/>
            <person name="Ebert D."/>
            <person name="Keeling P.J."/>
        </authorList>
    </citation>
    <scope>NUCLEOTIDE SEQUENCE [LARGE SCALE GENOMIC DNA]</scope>
    <source>
        <strain evidence="1 2">OC4</strain>
    </source>
</reference>
<dbReference type="HOGENOM" id="CLU_1138763_0_0_1"/>
<proteinExistence type="predicted"/>
<comment type="caution">
    <text evidence="1">The sequence shown here is derived from an EMBL/GenBank/DDBJ whole genome shotgun (WGS) entry which is preliminary data.</text>
</comment>
<dbReference type="AlphaFoldDB" id="A0A0B2UK31"/>
<evidence type="ECO:0000313" key="1">
    <source>
        <dbReference type="EMBL" id="KHN69698.1"/>
    </source>
</evidence>
<dbReference type="PANTHER" id="PTHR14052">
    <property type="entry name" value="ORIGIN RECOGNITION COMPLEX SUBUNIT 2"/>
    <property type="match status" value="1"/>
</dbReference>
<dbReference type="InterPro" id="IPR007220">
    <property type="entry name" value="ORC2"/>
</dbReference>
<dbReference type="EMBL" id="JOKQ01000005">
    <property type="protein sequence ID" value="KHN69698.1"/>
    <property type="molecule type" value="Genomic_DNA"/>
</dbReference>
<evidence type="ECO:0000313" key="2">
    <source>
        <dbReference type="Proteomes" id="UP000031056"/>
    </source>
</evidence>
<gene>
    <name evidence="1" type="ORF">M896_051070</name>
</gene>